<dbReference type="SMART" id="SM00558">
    <property type="entry name" value="JmjC"/>
    <property type="match status" value="1"/>
</dbReference>
<dbReference type="GO" id="GO:0046872">
    <property type="term" value="F:metal ion binding"/>
    <property type="evidence" value="ECO:0007669"/>
    <property type="project" value="UniProtKB-KW"/>
</dbReference>
<protein>
    <recommendedName>
        <fullName evidence="5">JmjC domain-containing protein</fullName>
    </recommendedName>
</protein>
<evidence type="ECO:0000256" key="4">
    <source>
        <dbReference type="SAM" id="MobiDB-lite"/>
    </source>
</evidence>
<dbReference type="Gene3D" id="2.60.120.650">
    <property type="entry name" value="Cupin"/>
    <property type="match status" value="1"/>
</dbReference>
<dbReference type="EMBL" id="KV426156">
    <property type="protein sequence ID" value="KZV86425.1"/>
    <property type="molecule type" value="Genomic_DNA"/>
</dbReference>
<dbReference type="AlphaFoldDB" id="A0A165E9Y5"/>
<evidence type="ECO:0000313" key="6">
    <source>
        <dbReference type="EMBL" id="KZV86425.1"/>
    </source>
</evidence>
<dbReference type="GO" id="GO:0003712">
    <property type="term" value="F:transcription coregulator activity"/>
    <property type="evidence" value="ECO:0007669"/>
    <property type="project" value="TreeGrafter"/>
</dbReference>
<evidence type="ECO:0000313" key="7">
    <source>
        <dbReference type="Proteomes" id="UP000077266"/>
    </source>
</evidence>
<feature type="domain" description="JmjC" evidence="5">
    <location>
        <begin position="400"/>
        <end position="573"/>
    </location>
</feature>
<dbReference type="Proteomes" id="UP000077266">
    <property type="component" value="Unassembled WGS sequence"/>
</dbReference>
<accession>A0A165E9Y5</accession>
<dbReference type="InterPro" id="IPR045109">
    <property type="entry name" value="LSDs-like"/>
</dbReference>
<reference evidence="6 7" key="1">
    <citation type="journal article" date="2016" name="Mol. Biol. Evol.">
        <title>Comparative Genomics of Early-Diverging Mushroom-Forming Fungi Provides Insights into the Origins of Lignocellulose Decay Capabilities.</title>
        <authorList>
            <person name="Nagy L.G."/>
            <person name="Riley R."/>
            <person name="Tritt A."/>
            <person name="Adam C."/>
            <person name="Daum C."/>
            <person name="Floudas D."/>
            <person name="Sun H."/>
            <person name="Yadav J.S."/>
            <person name="Pangilinan J."/>
            <person name="Larsson K.H."/>
            <person name="Matsuura K."/>
            <person name="Barry K."/>
            <person name="Labutti K."/>
            <person name="Kuo R."/>
            <person name="Ohm R.A."/>
            <person name="Bhattacharya S.S."/>
            <person name="Shirouzu T."/>
            <person name="Yoshinaga Y."/>
            <person name="Martin F.M."/>
            <person name="Grigoriev I.V."/>
            <person name="Hibbett D.S."/>
        </authorList>
    </citation>
    <scope>NUCLEOTIDE SEQUENCE [LARGE SCALE GENOMIC DNA]</scope>
    <source>
        <strain evidence="6 7">HHB12029</strain>
    </source>
</reference>
<dbReference type="SUPFAM" id="SSF51197">
    <property type="entry name" value="Clavaminate synthase-like"/>
    <property type="match status" value="1"/>
</dbReference>
<feature type="compositionally biased region" description="Polar residues" evidence="4">
    <location>
        <begin position="238"/>
        <end position="260"/>
    </location>
</feature>
<keyword evidence="3" id="KW-0539">Nucleus</keyword>
<keyword evidence="7" id="KW-1185">Reference proteome</keyword>
<name>A0A165E9Y5_EXIGL</name>
<dbReference type="GO" id="GO:0000118">
    <property type="term" value="C:histone deacetylase complex"/>
    <property type="evidence" value="ECO:0007669"/>
    <property type="project" value="TreeGrafter"/>
</dbReference>
<dbReference type="InterPro" id="IPR003347">
    <property type="entry name" value="JmjC_dom"/>
</dbReference>
<organism evidence="6 7">
    <name type="scientific">Exidia glandulosa HHB12029</name>
    <dbReference type="NCBI Taxonomy" id="1314781"/>
    <lineage>
        <taxon>Eukaryota</taxon>
        <taxon>Fungi</taxon>
        <taxon>Dikarya</taxon>
        <taxon>Basidiomycota</taxon>
        <taxon>Agaricomycotina</taxon>
        <taxon>Agaricomycetes</taxon>
        <taxon>Auriculariales</taxon>
        <taxon>Exidiaceae</taxon>
        <taxon>Exidia</taxon>
    </lineage>
</organism>
<dbReference type="GO" id="GO:0031490">
    <property type="term" value="F:chromatin DNA binding"/>
    <property type="evidence" value="ECO:0007669"/>
    <property type="project" value="TreeGrafter"/>
</dbReference>
<dbReference type="GO" id="GO:0000785">
    <property type="term" value="C:chromatin"/>
    <property type="evidence" value="ECO:0007669"/>
    <property type="project" value="TreeGrafter"/>
</dbReference>
<proteinExistence type="predicted"/>
<dbReference type="PANTHER" id="PTHR12549:SF38">
    <property type="entry name" value="JMJC DOMAIN-CONTAINING HISTONE DEMETHYLASE 2, ISOFORM A"/>
    <property type="match status" value="1"/>
</dbReference>
<dbReference type="OrthoDB" id="1667110at2759"/>
<dbReference type="InParanoid" id="A0A165E9Y5"/>
<sequence>MSNRYKSDDFPRCLSCTRRWAGDTCRFQGVRVLYRDSKGELRDVDFVSEPVGDAPHMQYPKQWNIPPRDEHLLRVMTVATHGLLDILRQEREHLNRPNLIRRVRETDCRATCDTCLTSVFAGSWICTSCGREACSDCHDKVVEICNDPEKKQRTLDASPFFLTCTRKQEHTAEHYRPISRFYPHELQKTIEDMEQLAYRYGSSPPSVPPELSPPSDRTSSADSLHPSPGSLALPLPRGNSSHPALNGSPYLTSPDVTNSSLHEERPRYCPKLPDVSDFGLGYHPVRMFHTHDLLPEAFRALWAEGEPIAVEGLLERSAIPWTPQYFMQEFGTEVCVVIECQTDANKRVTVEEFFQKFGEYTDRDGCWKLKDWPSVTDFKSVFPKLYEDFMRIVPMPDYARRDGVLNISSHFPANALGPDLGPKMYNAFASDMEPGSKGSTKLHMDMADAVNIMHFATSRPDGGEGGAVWDIFRSQDSDAVRKFLRSRFKDKCPAGADPIHQQLYYLDRELLAALKAEHGVVSCRVYQRPGEAVFIPAGCAHQVCNLSDCIKVAVDFVSPENIERCENLTREFQAQTWKEDVLQLKTMLWYAWQSCSRLVRR</sequence>
<dbReference type="PROSITE" id="PS51184">
    <property type="entry name" value="JMJC"/>
    <property type="match status" value="1"/>
</dbReference>
<dbReference type="PANTHER" id="PTHR12549">
    <property type="entry name" value="JMJC DOMAIN-CONTAINING HISTONE DEMETHYLATION PROTEIN"/>
    <property type="match status" value="1"/>
</dbReference>
<evidence type="ECO:0000256" key="2">
    <source>
        <dbReference type="ARBA" id="ARBA00022723"/>
    </source>
</evidence>
<keyword evidence="2" id="KW-0479">Metal-binding</keyword>
<evidence type="ECO:0000259" key="5">
    <source>
        <dbReference type="PROSITE" id="PS51184"/>
    </source>
</evidence>
<gene>
    <name evidence="6" type="ORF">EXIGLDRAFT_653264</name>
</gene>
<dbReference type="Pfam" id="PF02373">
    <property type="entry name" value="JmjC"/>
    <property type="match status" value="1"/>
</dbReference>
<evidence type="ECO:0000256" key="1">
    <source>
        <dbReference type="ARBA" id="ARBA00004123"/>
    </source>
</evidence>
<feature type="region of interest" description="Disordered" evidence="4">
    <location>
        <begin position="199"/>
        <end position="267"/>
    </location>
</feature>
<dbReference type="GO" id="GO:0032454">
    <property type="term" value="F:histone H3K9 demethylase activity"/>
    <property type="evidence" value="ECO:0007669"/>
    <property type="project" value="InterPro"/>
</dbReference>
<dbReference type="STRING" id="1314781.A0A165E9Y5"/>
<dbReference type="GO" id="GO:0006357">
    <property type="term" value="P:regulation of transcription by RNA polymerase II"/>
    <property type="evidence" value="ECO:0007669"/>
    <property type="project" value="TreeGrafter"/>
</dbReference>
<comment type="subcellular location">
    <subcellularLocation>
        <location evidence="1">Nucleus</location>
    </subcellularLocation>
</comment>
<evidence type="ECO:0000256" key="3">
    <source>
        <dbReference type="ARBA" id="ARBA00023242"/>
    </source>
</evidence>